<evidence type="ECO:0000313" key="1">
    <source>
        <dbReference type="EMBL" id="KAJ9107637.1"/>
    </source>
</evidence>
<organism evidence="1 2">
    <name type="scientific">Naganishia friedmannii</name>
    <dbReference type="NCBI Taxonomy" id="89922"/>
    <lineage>
        <taxon>Eukaryota</taxon>
        <taxon>Fungi</taxon>
        <taxon>Dikarya</taxon>
        <taxon>Basidiomycota</taxon>
        <taxon>Agaricomycotina</taxon>
        <taxon>Tremellomycetes</taxon>
        <taxon>Filobasidiales</taxon>
        <taxon>Filobasidiaceae</taxon>
        <taxon>Naganishia</taxon>
    </lineage>
</organism>
<dbReference type="Proteomes" id="UP001227268">
    <property type="component" value="Unassembled WGS sequence"/>
</dbReference>
<proteinExistence type="predicted"/>
<gene>
    <name evidence="1" type="ORF">QFC21_001097</name>
</gene>
<protein>
    <submittedName>
        <fullName evidence="1">Uncharacterized protein</fullName>
    </submittedName>
</protein>
<sequence>MSYISDADVLTHWAVVASSPRYYAKRRRLRAPVSAPALTSGVPAKQKSRKDMHFHGQTKAGSHIQSEERGLSLEDEILDQLDEQARRRTAAAQLPERRHSTSPSLGGDTPRATYQAHPSSILPPPPLEHPMFTPGRPLHPPSPAVPHLDAEENDDVPRPSWSFATPAPPPPLRRHNHRSSPAQDEADDDIEPDASDADMSEVDELASSAVSREPLAGEGDEEEQDGELEEDEQEGEGAETDWDKTPTKAQTDEAPKLLSLPQRLWSTLRPGISMYALFLLCLCIAVRRGLMSTTLQYIKR</sequence>
<keyword evidence="2" id="KW-1185">Reference proteome</keyword>
<evidence type="ECO:0000313" key="2">
    <source>
        <dbReference type="Proteomes" id="UP001227268"/>
    </source>
</evidence>
<reference evidence="1" key="1">
    <citation type="submission" date="2023-04" db="EMBL/GenBank/DDBJ databases">
        <title>Draft Genome sequencing of Naganishia species isolated from polar environments using Oxford Nanopore Technology.</title>
        <authorList>
            <person name="Leo P."/>
            <person name="Venkateswaran K."/>
        </authorList>
    </citation>
    <scope>NUCLEOTIDE SEQUENCE</scope>
    <source>
        <strain evidence="1">MNA-CCFEE 5423</strain>
    </source>
</reference>
<dbReference type="EMBL" id="JASBWT010000002">
    <property type="protein sequence ID" value="KAJ9107637.1"/>
    <property type="molecule type" value="Genomic_DNA"/>
</dbReference>
<accession>A0ACC2W971</accession>
<comment type="caution">
    <text evidence="1">The sequence shown here is derived from an EMBL/GenBank/DDBJ whole genome shotgun (WGS) entry which is preliminary data.</text>
</comment>
<name>A0ACC2W971_9TREE</name>